<evidence type="ECO:0000313" key="8">
    <source>
        <dbReference type="Proteomes" id="UP000711995"/>
    </source>
</evidence>
<keyword evidence="8" id="KW-1185">Reference proteome</keyword>
<dbReference type="PANTHER" id="PTHR33343:SF1">
    <property type="entry name" value="LARGE RIBOSOMAL SUBUNIT PROTEIN BL35M"/>
    <property type="match status" value="1"/>
</dbReference>
<protein>
    <recommendedName>
        <fullName evidence="4 5">Large ribosomal subunit protein bL35</fullName>
    </recommendedName>
</protein>
<sequence>MASKVKKHKVKTRKAAASRYSITGSGKKVKFRPQGMRHILTKKPSSRKRKLRQKTVMSGSIMKKIKVLMPY</sequence>
<dbReference type="Proteomes" id="UP000711995">
    <property type="component" value="Unassembled WGS sequence"/>
</dbReference>
<dbReference type="InterPro" id="IPR021137">
    <property type="entry name" value="Ribosomal_bL35-like"/>
</dbReference>
<evidence type="ECO:0000256" key="6">
    <source>
        <dbReference type="RuleBase" id="RU000568"/>
    </source>
</evidence>
<keyword evidence="3 5" id="KW-0687">Ribonucleoprotein</keyword>
<evidence type="ECO:0000256" key="5">
    <source>
        <dbReference type="HAMAP-Rule" id="MF_00514"/>
    </source>
</evidence>
<evidence type="ECO:0000313" key="7">
    <source>
        <dbReference type="EMBL" id="NIZ40829.1"/>
    </source>
</evidence>
<dbReference type="GO" id="GO:0006412">
    <property type="term" value="P:translation"/>
    <property type="evidence" value="ECO:0007669"/>
    <property type="project" value="UniProtKB-UniRule"/>
</dbReference>
<evidence type="ECO:0000256" key="4">
    <source>
        <dbReference type="ARBA" id="ARBA00071664"/>
    </source>
</evidence>
<dbReference type="Gene3D" id="4.10.410.60">
    <property type="match status" value="1"/>
</dbReference>
<evidence type="ECO:0000256" key="1">
    <source>
        <dbReference type="ARBA" id="ARBA00006598"/>
    </source>
</evidence>
<comment type="caution">
    <text evidence="7">The sequence shown here is derived from an EMBL/GenBank/DDBJ whole genome shotgun (WGS) entry which is preliminary data.</text>
</comment>
<dbReference type="AlphaFoldDB" id="A0A968KRK0"/>
<evidence type="ECO:0000256" key="2">
    <source>
        <dbReference type="ARBA" id="ARBA00022980"/>
    </source>
</evidence>
<dbReference type="FunFam" id="4.10.410.60:FF:000001">
    <property type="entry name" value="50S ribosomal protein L35"/>
    <property type="match status" value="1"/>
</dbReference>
<keyword evidence="2 5" id="KW-0689">Ribosomal protein</keyword>
<organism evidence="7 8">
    <name type="scientific">Entomospira entomophila</name>
    <dbReference type="NCBI Taxonomy" id="2719988"/>
    <lineage>
        <taxon>Bacteria</taxon>
        <taxon>Pseudomonadati</taxon>
        <taxon>Spirochaetota</taxon>
        <taxon>Spirochaetia</taxon>
        <taxon>Spirochaetales</taxon>
        <taxon>Spirochaetaceae</taxon>
        <taxon>Entomospira</taxon>
    </lineage>
</organism>
<evidence type="ECO:0000256" key="3">
    <source>
        <dbReference type="ARBA" id="ARBA00023274"/>
    </source>
</evidence>
<dbReference type="SUPFAM" id="SSF143034">
    <property type="entry name" value="L35p-like"/>
    <property type="match status" value="1"/>
</dbReference>
<comment type="similarity">
    <text evidence="1 5 6">Belongs to the bacterial ribosomal protein bL35 family.</text>
</comment>
<dbReference type="GO" id="GO:0015934">
    <property type="term" value="C:large ribosomal subunit"/>
    <property type="evidence" value="ECO:0007669"/>
    <property type="project" value="TreeGrafter"/>
</dbReference>
<accession>A0A968KRK0</accession>
<dbReference type="EMBL" id="JAATLJ010000001">
    <property type="protein sequence ID" value="NIZ40829.1"/>
    <property type="molecule type" value="Genomic_DNA"/>
</dbReference>
<gene>
    <name evidence="5 7" type="primary">rpmI</name>
    <name evidence="7" type="ORF">HCT14_04835</name>
</gene>
<dbReference type="InterPro" id="IPR037229">
    <property type="entry name" value="Ribosomal_bL35_sf"/>
</dbReference>
<name>A0A968KRK0_9SPIO</name>
<dbReference type="InterPro" id="IPR001706">
    <property type="entry name" value="Ribosomal_bL35"/>
</dbReference>
<dbReference type="PRINTS" id="PR00064">
    <property type="entry name" value="RIBOSOMALL35"/>
</dbReference>
<proteinExistence type="inferred from homology"/>
<dbReference type="RefSeq" id="WP_167700418.1">
    <property type="nucleotide sequence ID" value="NZ_CP118174.1"/>
</dbReference>
<dbReference type="NCBIfam" id="TIGR00001">
    <property type="entry name" value="rpmI_bact"/>
    <property type="match status" value="1"/>
</dbReference>
<dbReference type="GO" id="GO:0003735">
    <property type="term" value="F:structural constituent of ribosome"/>
    <property type="evidence" value="ECO:0007669"/>
    <property type="project" value="InterPro"/>
</dbReference>
<dbReference type="HAMAP" id="MF_00514">
    <property type="entry name" value="Ribosomal_bL35"/>
    <property type="match status" value="1"/>
</dbReference>
<dbReference type="Pfam" id="PF01632">
    <property type="entry name" value="Ribosomal_L35p"/>
    <property type="match status" value="1"/>
</dbReference>
<reference evidence="7 8" key="1">
    <citation type="submission" date="2020-03" db="EMBL/GenBank/DDBJ databases">
        <title>Spirochaetal bacteria isolated from arthropods constitute a novel genus Entomospira genus novum within the order Spirochaetales.</title>
        <authorList>
            <person name="Grana-Miraglia L."/>
            <person name="Sikutova S."/>
            <person name="Fingerle V."/>
            <person name="Sing A."/>
            <person name="Castillo-Ramirez S."/>
            <person name="Margos G."/>
            <person name="Rudolf I."/>
        </authorList>
    </citation>
    <scope>NUCLEOTIDE SEQUENCE [LARGE SCALE GENOMIC DNA]</scope>
    <source>
        <strain evidence="7 8">BR193</strain>
    </source>
</reference>
<dbReference type="PANTHER" id="PTHR33343">
    <property type="entry name" value="54S RIBOSOMAL PROTEIN BL35M"/>
    <property type="match status" value="1"/>
</dbReference>